<feature type="transmembrane region" description="Helical" evidence="1">
    <location>
        <begin position="21"/>
        <end position="37"/>
    </location>
</feature>
<evidence type="ECO:0008006" key="4">
    <source>
        <dbReference type="Google" id="ProtNLM"/>
    </source>
</evidence>
<sequence length="198" mass="22913">MTGKVSSDTEAPQVFNLEPRRWLSGATFALWFFWYSLAPLGTLSESPADLIRAATYAPLWIPGSAILFLAYSLVFWTAAYNLTYSRKARADACIRLTREYVDFPVLWLAPKFRKRVPYSDISEFKLTKNNRYSWPRRHALVLKQRRSTRFGSYKWRWEFGHILWGTDNVNRMYEVISKPVGAAKSDVSGRTLSSSQTH</sequence>
<dbReference type="RefSeq" id="WP_218391830.1">
    <property type="nucleotide sequence ID" value="NZ_JAHUZE010000002.1"/>
</dbReference>
<name>A0ABS6T074_9RHOB</name>
<dbReference type="Proteomes" id="UP000756530">
    <property type="component" value="Unassembled WGS sequence"/>
</dbReference>
<accession>A0ABS6T074</accession>
<gene>
    <name evidence="2" type="ORF">KJP28_06845</name>
</gene>
<dbReference type="EMBL" id="JAHUZE010000002">
    <property type="protein sequence ID" value="MBV7378640.1"/>
    <property type="molecule type" value="Genomic_DNA"/>
</dbReference>
<organism evidence="2 3">
    <name type="scientific">Maritimibacter dapengensis</name>
    <dbReference type="NCBI Taxonomy" id="2836868"/>
    <lineage>
        <taxon>Bacteria</taxon>
        <taxon>Pseudomonadati</taxon>
        <taxon>Pseudomonadota</taxon>
        <taxon>Alphaproteobacteria</taxon>
        <taxon>Rhodobacterales</taxon>
        <taxon>Roseobacteraceae</taxon>
        <taxon>Maritimibacter</taxon>
    </lineage>
</organism>
<feature type="transmembrane region" description="Helical" evidence="1">
    <location>
        <begin position="57"/>
        <end position="79"/>
    </location>
</feature>
<keyword evidence="1" id="KW-1133">Transmembrane helix</keyword>
<protein>
    <recommendedName>
        <fullName evidence="4">Poly-beta-1,6-N-acetyl-D-glucosamine biosynthesis protein PgaD</fullName>
    </recommendedName>
</protein>
<keyword evidence="1" id="KW-0812">Transmembrane</keyword>
<evidence type="ECO:0000313" key="2">
    <source>
        <dbReference type="EMBL" id="MBV7378640.1"/>
    </source>
</evidence>
<evidence type="ECO:0000256" key="1">
    <source>
        <dbReference type="SAM" id="Phobius"/>
    </source>
</evidence>
<evidence type="ECO:0000313" key="3">
    <source>
        <dbReference type="Proteomes" id="UP000756530"/>
    </source>
</evidence>
<reference evidence="2 3" key="1">
    <citation type="submission" date="2021-05" db="EMBL/GenBank/DDBJ databases">
        <title>Culturable bacteria isolated from Daya Bay.</title>
        <authorList>
            <person name="Zheng W."/>
            <person name="Yu S."/>
            <person name="Huang Y."/>
        </authorList>
    </citation>
    <scope>NUCLEOTIDE SEQUENCE [LARGE SCALE GENOMIC DNA]</scope>
    <source>
        <strain evidence="2 3">DP4N28-5</strain>
    </source>
</reference>
<keyword evidence="3" id="KW-1185">Reference proteome</keyword>
<comment type="caution">
    <text evidence="2">The sequence shown here is derived from an EMBL/GenBank/DDBJ whole genome shotgun (WGS) entry which is preliminary data.</text>
</comment>
<proteinExistence type="predicted"/>
<keyword evidence="1" id="KW-0472">Membrane</keyword>